<feature type="region of interest" description="Disordered" evidence="1">
    <location>
        <begin position="709"/>
        <end position="898"/>
    </location>
</feature>
<dbReference type="GO" id="GO:0071933">
    <property type="term" value="F:Arp2/3 complex binding"/>
    <property type="evidence" value="ECO:0007669"/>
    <property type="project" value="TreeGrafter"/>
</dbReference>
<dbReference type="RefSeq" id="XP_022508075.1">
    <property type="nucleotide sequence ID" value="XM_022659592.1"/>
</dbReference>
<feature type="domain" description="SPIN90/Ldb17 leucine-rich" evidence="2">
    <location>
        <begin position="186"/>
        <end position="345"/>
    </location>
</feature>
<dbReference type="InterPro" id="IPR030125">
    <property type="entry name" value="SPIN90/Ldb17"/>
</dbReference>
<feature type="compositionally biased region" description="Low complexity" evidence="1">
    <location>
        <begin position="775"/>
        <end position="790"/>
    </location>
</feature>
<feature type="compositionally biased region" description="Basic residues" evidence="1">
    <location>
        <begin position="594"/>
        <end position="603"/>
    </location>
</feature>
<proteinExistence type="predicted"/>
<dbReference type="InterPro" id="IPR016024">
    <property type="entry name" value="ARM-type_fold"/>
</dbReference>
<feature type="compositionally biased region" description="Basic residues" evidence="1">
    <location>
        <begin position="550"/>
        <end position="569"/>
    </location>
</feature>
<protein>
    <recommendedName>
        <fullName evidence="2">SPIN90/Ldb17 leucine-rich domain-containing protein</fullName>
    </recommendedName>
</protein>
<sequence>MEHEVSYNFEDEDQFWTALEETISRECTTHDSIDDTLRSYIELIGFCRGRFLLSDNDLVRCAFKLQESSLFATHADYIRRQFVQCLIEDDEPNVVLVSTSFLITHAQLHERTYELLNDEGAFPRLIHLISSPKRHGHEGIHRLLMELLYEMSRIQKIKTGDLALVDDDFVKMLFEIIEQVSDDVNDPYHYPTIRVLLVLNEQFMVAAHDPANGQAAVPLTNKVIKVLSAHGSEYKTFGENIILLLNREGIVFQRGYDGSCTLTLADETSLQLLTLKLLYLLFTTPPTYEYFYTNDLRVLVDILVRNLLDLPEEASSLRHTYLRVLYPLLEHTQLQYPPHYKRDEIRKLLVVLGGGNLADQNGSHEGLQHWGHFDDVDETTKRLVKRCEGVSWLIDPETEPPVQAESPIDEGASDISSPTSPSKALPPALPAPRKLKKRNSSKGSTLTIGQYLTPRLEGARQSSLSMMEVAAQKEKPGVITPSRNPGLKNNLRAVIMQKKEKPPPPQARRSAFTRMKAERMESDAEIAKIELPKAEPAPKVEAEARTQSNNHHHRHPPIPFHHHHHHHKDHGVASSSVAAEEKDQEKAQPPPIPSHHKGHHFGKKPPPTPKARRRRGREGSGDSTREPGKFSSNLPSIVTTTAAGQRIVEQSPFSPVEKAFSPSEPDSASTIDSRMKLPVSEALEQAQTAALAQIEESLEHVELKEEVLGDLSVAEGKPESPTVREGQQNDAAPNSSHDLPREEDPVDRKQDRPGMSRAHSQEEIDQQFHDAVPNQPLSQSQSQTHSPTPSIFLTQSQTLSPYPTAGGTTTPPEPKTPSVTITMATGTAGVNTMQPTQTQPQQMSRMVLTPPAQEPSRGVPGPQYELERSPFLTDEEVEEEEMDPVDEDERESERERER</sequence>
<dbReference type="GO" id="GO:0000147">
    <property type="term" value="P:actin cortical patch assembly"/>
    <property type="evidence" value="ECO:0007669"/>
    <property type="project" value="TreeGrafter"/>
</dbReference>
<evidence type="ECO:0000259" key="2">
    <source>
        <dbReference type="Pfam" id="PF09431"/>
    </source>
</evidence>
<feature type="compositionally biased region" description="Low complexity" evidence="1">
    <location>
        <begin position="416"/>
        <end position="426"/>
    </location>
</feature>
<organism evidence="3 4">
    <name type="scientific">Fonsecaea monophora</name>
    <dbReference type="NCBI Taxonomy" id="254056"/>
    <lineage>
        <taxon>Eukaryota</taxon>
        <taxon>Fungi</taxon>
        <taxon>Dikarya</taxon>
        <taxon>Ascomycota</taxon>
        <taxon>Pezizomycotina</taxon>
        <taxon>Eurotiomycetes</taxon>
        <taxon>Chaetothyriomycetidae</taxon>
        <taxon>Chaetothyriales</taxon>
        <taxon>Herpotrichiellaceae</taxon>
        <taxon>Fonsecaea</taxon>
    </lineage>
</organism>
<feature type="compositionally biased region" description="Low complexity" evidence="1">
    <location>
        <begin position="832"/>
        <end position="843"/>
    </location>
</feature>
<feature type="compositionally biased region" description="Basic and acidic residues" evidence="1">
    <location>
        <begin position="517"/>
        <end position="544"/>
    </location>
</feature>
<feature type="compositionally biased region" description="Polar residues" evidence="1">
    <location>
        <begin position="725"/>
        <end position="737"/>
    </location>
</feature>
<dbReference type="PANTHER" id="PTHR13357">
    <property type="entry name" value="SH3 ADAPTER PROTEIN SPIN90 NCK INTERACTING PROTEIN WITH SH3 DOMAIN"/>
    <property type="match status" value="1"/>
</dbReference>
<dbReference type="Proteomes" id="UP000077002">
    <property type="component" value="Unassembled WGS sequence"/>
</dbReference>
<dbReference type="GO" id="GO:0051666">
    <property type="term" value="P:actin cortical patch localization"/>
    <property type="evidence" value="ECO:0007669"/>
    <property type="project" value="TreeGrafter"/>
</dbReference>
<dbReference type="GeneID" id="34604792"/>
<accession>A0A177EVQ7</accession>
<feature type="region of interest" description="Disordered" evidence="1">
    <location>
        <begin position="517"/>
        <end position="675"/>
    </location>
</feature>
<dbReference type="GO" id="GO:0006897">
    <property type="term" value="P:endocytosis"/>
    <property type="evidence" value="ECO:0007669"/>
    <property type="project" value="TreeGrafter"/>
</dbReference>
<dbReference type="EMBL" id="LVKK01000099">
    <property type="protein sequence ID" value="OAG36123.1"/>
    <property type="molecule type" value="Genomic_DNA"/>
</dbReference>
<dbReference type="SUPFAM" id="SSF48371">
    <property type="entry name" value="ARM repeat"/>
    <property type="match status" value="1"/>
</dbReference>
<feature type="compositionally biased region" description="Low complexity" evidence="1">
    <location>
        <begin position="801"/>
        <end position="820"/>
    </location>
</feature>
<evidence type="ECO:0000313" key="3">
    <source>
        <dbReference type="EMBL" id="OAG36123.1"/>
    </source>
</evidence>
<gene>
    <name evidence="3" type="ORF">AYO21_09663</name>
</gene>
<feature type="compositionally biased region" description="Acidic residues" evidence="1">
    <location>
        <begin position="873"/>
        <end position="890"/>
    </location>
</feature>
<feature type="compositionally biased region" description="Polar residues" evidence="1">
    <location>
        <begin position="791"/>
        <end position="800"/>
    </location>
</feature>
<dbReference type="InterPro" id="IPR018556">
    <property type="entry name" value="SPIN90/Ldb17_LRD"/>
</dbReference>
<feature type="compositionally biased region" description="Polar residues" evidence="1">
    <location>
        <begin position="630"/>
        <end position="643"/>
    </location>
</feature>
<comment type="caution">
    <text evidence="3">The sequence shown here is derived from an EMBL/GenBank/DDBJ whole genome shotgun (WGS) entry which is preliminary data.</text>
</comment>
<feature type="region of interest" description="Disordered" evidence="1">
    <location>
        <begin position="395"/>
        <end position="449"/>
    </location>
</feature>
<evidence type="ECO:0000256" key="1">
    <source>
        <dbReference type="SAM" id="MobiDB-lite"/>
    </source>
</evidence>
<dbReference type="GO" id="GO:0030479">
    <property type="term" value="C:actin cortical patch"/>
    <property type="evidence" value="ECO:0007669"/>
    <property type="project" value="TreeGrafter"/>
</dbReference>
<feature type="compositionally biased region" description="Polar residues" evidence="1">
    <location>
        <begin position="821"/>
        <end position="831"/>
    </location>
</feature>
<dbReference type="OrthoDB" id="445362at2759"/>
<dbReference type="AlphaFoldDB" id="A0A177EVQ7"/>
<reference evidence="3 4" key="1">
    <citation type="submission" date="2016-03" db="EMBL/GenBank/DDBJ databases">
        <title>Draft genome sequence of the Fonsecaea monophora CBS 269.37.</title>
        <authorList>
            <person name="Bombassaro A."/>
            <person name="Vinicius W.A."/>
            <person name="De Hoog S."/>
            <person name="Sun J."/>
            <person name="Souza E.M."/>
            <person name="Raittz R.T."/>
            <person name="Costa F."/>
            <person name="Leao A.C."/>
            <person name="Tadra-Sfeir M.Z."/>
            <person name="Baura V."/>
            <person name="Balsanelli E."/>
            <person name="Pedrosa F.O."/>
            <person name="Moreno L.F."/>
            <person name="Steffens M.B."/>
            <person name="Xi L."/>
            <person name="Bocca A.L."/>
            <person name="Felipe M.S."/>
            <person name="Teixeira M."/>
            <person name="Telles Filho F.Q."/>
            <person name="Azevedo C.M."/>
            <person name="Gomes R."/>
            <person name="Vicente V.A."/>
        </authorList>
    </citation>
    <scope>NUCLEOTIDE SEQUENCE [LARGE SCALE GENOMIC DNA]</scope>
    <source>
        <strain evidence="3 4">CBS 269.37</strain>
    </source>
</reference>
<dbReference type="PANTHER" id="PTHR13357:SF1">
    <property type="entry name" value="NCK-INTERACTING PROTEIN WITH SH3 DOMAIN"/>
    <property type="match status" value="1"/>
</dbReference>
<feature type="compositionally biased region" description="Basic and acidic residues" evidence="1">
    <location>
        <begin position="738"/>
        <end position="768"/>
    </location>
</feature>
<name>A0A177EVQ7_9EURO</name>
<dbReference type="Pfam" id="PF09431">
    <property type="entry name" value="SPIN90_LRD"/>
    <property type="match status" value="1"/>
</dbReference>
<evidence type="ECO:0000313" key="4">
    <source>
        <dbReference type="Proteomes" id="UP000077002"/>
    </source>
</evidence>
<keyword evidence="4" id="KW-1185">Reference proteome</keyword>
<feature type="compositionally biased region" description="Basic and acidic residues" evidence="1">
    <location>
        <begin position="617"/>
        <end position="628"/>
    </location>
</feature>